<organism evidence="2 3">
    <name type="scientific">Rhodosalinus sediminis</name>
    <dbReference type="NCBI Taxonomy" id="1940533"/>
    <lineage>
        <taxon>Bacteria</taxon>
        <taxon>Pseudomonadati</taxon>
        <taxon>Pseudomonadota</taxon>
        <taxon>Alphaproteobacteria</taxon>
        <taxon>Rhodobacterales</taxon>
        <taxon>Paracoccaceae</taxon>
        <taxon>Rhodosalinus</taxon>
    </lineage>
</organism>
<keyword evidence="1" id="KW-0812">Transmembrane</keyword>
<accession>A0A3D9BJ69</accession>
<keyword evidence="3" id="KW-1185">Reference proteome</keyword>
<evidence type="ECO:0000313" key="2">
    <source>
        <dbReference type="EMBL" id="REC53560.1"/>
    </source>
</evidence>
<feature type="transmembrane region" description="Helical" evidence="1">
    <location>
        <begin position="60"/>
        <end position="80"/>
    </location>
</feature>
<dbReference type="Proteomes" id="UP000257131">
    <property type="component" value="Unassembled WGS sequence"/>
</dbReference>
<proteinExistence type="predicted"/>
<keyword evidence="1" id="KW-0472">Membrane</keyword>
<evidence type="ECO:0000313" key="3">
    <source>
        <dbReference type="Proteomes" id="UP000257131"/>
    </source>
</evidence>
<gene>
    <name evidence="2" type="ORF">DRV84_14950</name>
</gene>
<keyword evidence="1" id="KW-1133">Transmembrane helix</keyword>
<comment type="caution">
    <text evidence="2">The sequence shown here is derived from an EMBL/GenBank/DDBJ whole genome shotgun (WGS) entry which is preliminary data.</text>
</comment>
<dbReference type="EMBL" id="QOHR01000056">
    <property type="protein sequence ID" value="REC53560.1"/>
    <property type="molecule type" value="Genomic_DNA"/>
</dbReference>
<reference evidence="2 3" key="1">
    <citation type="journal article" date="2017" name="Int. J. Syst. Evol. Microbiol.">
        <title>Rhodosalinus sediminis gen. nov., sp. nov., isolated from marine saltern.</title>
        <authorList>
            <person name="Guo L.Y."/>
            <person name="Ling S.K."/>
            <person name="Li C.M."/>
            <person name="Chen G.J."/>
            <person name="Du Z.J."/>
        </authorList>
    </citation>
    <scope>NUCLEOTIDE SEQUENCE [LARGE SCALE GENOMIC DNA]</scope>
    <source>
        <strain evidence="2 3">WDN1C137</strain>
    </source>
</reference>
<dbReference type="AlphaFoldDB" id="A0A3D9BJ69"/>
<name>A0A3D9BJ69_9RHOB</name>
<sequence>MALSPVVGGWLYFGYRRISCHPMFASGDDACGAVSTMAAQHATAAGQLVLPYQEMLTEKWVEVVIVGIAALLWAITVEMVERFGLRRRAGGRKGQTPCGGGPDRTGCMNPSSPRAMCCIKAT</sequence>
<protein>
    <submittedName>
        <fullName evidence="2">Uncharacterized protein</fullName>
    </submittedName>
</protein>
<evidence type="ECO:0000256" key="1">
    <source>
        <dbReference type="SAM" id="Phobius"/>
    </source>
</evidence>